<evidence type="ECO:0000313" key="2">
    <source>
        <dbReference type="Proteomes" id="UP001226084"/>
    </source>
</evidence>
<protein>
    <submittedName>
        <fullName evidence="1">Uncharacterized protein</fullName>
    </submittedName>
</protein>
<reference evidence="1" key="1">
    <citation type="submission" date="2023-07" db="EMBL/GenBank/DDBJ databases">
        <title>Functional and genomic diversity of the sorghum phyllosphere microbiome.</title>
        <authorList>
            <person name="Shade A."/>
        </authorList>
    </citation>
    <scope>NUCLEOTIDE SEQUENCE</scope>
    <source>
        <strain evidence="1">SORGH_AS_0457</strain>
    </source>
</reference>
<dbReference type="Proteomes" id="UP001226084">
    <property type="component" value="Unassembled WGS sequence"/>
</dbReference>
<dbReference type="Gene3D" id="3.90.176.10">
    <property type="entry name" value="Toxin ADP-ribosyltransferase, Chain A, domain 1"/>
    <property type="match status" value="1"/>
</dbReference>
<comment type="caution">
    <text evidence="1">The sequence shown here is derived from an EMBL/GenBank/DDBJ whole genome shotgun (WGS) entry which is preliminary data.</text>
</comment>
<dbReference type="AlphaFoldDB" id="A0AAP5AFG8"/>
<proteinExistence type="predicted"/>
<dbReference type="EMBL" id="JAUTAS010000001">
    <property type="protein sequence ID" value="MDQ1107166.1"/>
    <property type="molecule type" value="Genomic_DNA"/>
</dbReference>
<name>A0AAP5AFG8_9GAMM</name>
<evidence type="ECO:0000313" key="1">
    <source>
        <dbReference type="EMBL" id="MDQ1107166.1"/>
    </source>
</evidence>
<accession>A0AAP5AFG8</accession>
<dbReference type="RefSeq" id="WP_307105858.1">
    <property type="nucleotide sequence ID" value="NZ_JAUTAS010000001.1"/>
</dbReference>
<organism evidence="1 2">
    <name type="scientific">Stenotrophomonas rhizophila</name>
    <dbReference type="NCBI Taxonomy" id="216778"/>
    <lineage>
        <taxon>Bacteria</taxon>
        <taxon>Pseudomonadati</taxon>
        <taxon>Pseudomonadota</taxon>
        <taxon>Gammaproteobacteria</taxon>
        <taxon>Lysobacterales</taxon>
        <taxon>Lysobacteraceae</taxon>
        <taxon>Stenotrophomonas</taxon>
    </lineage>
</organism>
<sequence>MPTTAAAHRHAAGRFHARTPATAPALRPLDTTTIRRVDTPAQALAAVLLISNASGLQAATVRPGSRAAAALPADCVPVPVSPGMPGVLHGIAGLLRSPVTELFTDARNAWERHESVRCAPPLSTGVRALLQVGDAVSTLAEAAVIGSRGVFAMQEVASVLDLGADAMERRPLDRDTLVDAVLGQAGLRLDEPGADARGPRLVVAQTTVELREGRMQVRFEGAEHTLSISDGQLQVHTDSGVVPVRWDTADWEWKRSPVTVTPHAGRVRAESSIRLFDHAAARVREQPPLDNVRVRLDLLGKDGILYYEDPVSGQVGNAVCVDGRYYGATLEPQLGLRIGTLELVLQDGIYQPREAERPAQAGNAPRCRRAPDAACAMGQPQFSTGLSRILRQQHAHALTAEQARTRGIVADPARPGWHLSRKGDRLRHYVQFSGRYFRVRMRQLDEFTQRLSLYLPRASGAGRLSHWGRLAHRIADIRQSLPAHEHRFMTQAEFNVEYRGMPSLEAAEVYESAIQHAGRLRLSQLQRAAIRSYLLRRRSVDEFLQSGGVLPPMFTDAPQVVARINRGLARIPPHAGRVYTALAVDTRQLALLEVGQTLYSDSFLVASGDRGRAVAAVARAGDGPQGASTVLTLEMQHRAHPTGLISLQDEAQVLIGNNVLFKVIGKSPGELHLEELSPTRQAMGKLGAQPLHSVPLRSA</sequence>
<gene>
    <name evidence="1" type="ORF">QE424_000325</name>
</gene>